<keyword evidence="3" id="KW-1185">Reference proteome</keyword>
<sequence length="111" mass="12268">MEHNKSVVLPVILKGGDNYLLWSRTAKAVLCGRGLWPHIEHDTIVPPPAAATQAVVLAEESKWFQEDQAVLAILQSALDVSVLEAYSFCEKAKELWDTLKNVVGNVTNLTR</sequence>
<dbReference type="Proteomes" id="UP000467841">
    <property type="component" value="Unassembled WGS sequence"/>
</dbReference>
<evidence type="ECO:0008006" key="4">
    <source>
        <dbReference type="Google" id="ProtNLM"/>
    </source>
</evidence>
<organism evidence="1 3">
    <name type="scientific">Microthlaspi erraticum</name>
    <dbReference type="NCBI Taxonomy" id="1685480"/>
    <lineage>
        <taxon>Eukaryota</taxon>
        <taxon>Viridiplantae</taxon>
        <taxon>Streptophyta</taxon>
        <taxon>Embryophyta</taxon>
        <taxon>Tracheophyta</taxon>
        <taxon>Spermatophyta</taxon>
        <taxon>Magnoliopsida</taxon>
        <taxon>eudicotyledons</taxon>
        <taxon>Gunneridae</taxon>
        <taxon>Pentapetalae</taxon>
        <taxon>rosids</taxon>
        <taxon>malvids</taxon>
        <taxon>Brassicales</taxon>
        <taxon>Brassicaceae</taxon>
        <taxon>Coluteocarpeae</taxon>
        <taxon>Microthlaspi</taxon>
    </lineage>
</organism>
<reference evidence="1 3" key="1">
    <citation type="submission" date="2020-01" db="EMBL/GenBank/DDBJ databases">
        <authorList>
            <person name="Mishra B."/>
        </authorList>
    </citation>
    <scope>NUCLEOTIDE SEQUENCE [LARGE SCALE GENOMIC DNA]</scope>
</reference>
<proteinExistence type="predicted"/>
<name>A0A6D2JJC7_9BRAS</name>
<gene>
    <name evidence="1" type="ORF">MERR_LOCUS27346</name>
    <name evidence="2" type="ORF">MERR_LOCUS36119</name>
</gene>
<dbReference type="EMBL" id="CACVBM020001222">
    <property type="protein sequence ID" value="CAA7040111.1"/>
    <property type="molecule type" value="Genomic_DNA"/>
</dbReference>
<dbReference type="OrthoDB" id="1110035at2759"/>
<accession>A0A6D2JJC7</accession>
<evidence type="ECO:0000313" key="2">
    <source>
        <dbReference type="EMBL" id="CAA7048884.1"/>
    </source>
</evidence>
<protein>
    <recommendedName>
        <fullName evidence="4">Retrotransposon Copia-like N-terminal domain-containing protein</fullName>
    </recommendedName>
</protein>
<dbReference type="EMBL" id="CACVBM020001398">
    <property type="protein sequence ID" value="CAA7048884.1"/>
    <property type="molecule type" value="Genomic_DNA"/>
</dbReference>
<evidence type="ECO:0000313" key="3">
    <source>
        <dbReference type="Proteomes" id="UP000467841"/>
    </source>
</evidence>
<dbReference type="AlphaFoldDB" id="A0A6D2JJC7"/>
<dbReference type="Pfam" id="PF14223">
    <property type="entry name" value="Retrotran_gag_2"/>
    <property type="match status" value="1"/>
</dbReference>
<evidence type="ECO:0000313" key="1">
    <source>
        <dbReference type="EMBL" id="CAA7040111.1"/>
    </source>
</evidence>